<protein>
    <submittedName>
        <fullName evidence="1">Uncharacterized protein</fullName>
    </submittedName>
</protein>
<proteinExistence type="predicted"/>
<dbReference type="Proteomes" id="UP000749559">
    <property type="component" value="Unassembled WGS sequence"/>
</dbReference>
<comment type="caution">
    <text evidence="1">The sequence shown here is derived from an EMBL/GenBank/DDBJ whole genome shotgun (WGS) entry which is preliminary data.</text>
</comment>
<evidence type="ECO:0000313" key="1">
    <source>
        <dbReference type="EMBL" id="CAH1781645.1"/>
    </source>
</evidence>
<organism evidence="1 2">
    <name type="scientific">Owenia fusiformis</name>
    <name type="common">Polychaete worm</name>
    <dbReference type="NCBI Taxonomy" id="6347"/>
    <lineage>
        <taxon>Eukaryota</taxon>
        <taxon>Metazoa</taxon>
        <taxon>Spiralia</taxon>
        <taxon>Lophotrochozoa</taxon>
        <taxon>Annelida</taxon>
        <taxon>Polychaeta</taxon>
        <taxon>Sedentaria</taxon>
        <taxon>Canalipalpata</taxon>
        <taxon>Sabellida</taxon>
        <taxon>Oweniida</taxon>
        <taxon>Oweniidae</taxon>
        <taxon>Owenia</taxon>
    </lineage>
</organism>
<accession>A0A8J1Y3I0</accession>
<evidence type="ECO:0000313" key="2">
    <source>
        <dbReference type="Proteomes" id="UP000749559"/>
    </source>
</evidence>
<reference evidence="1" key="1">
    <citation type="submission" date="2022-03" db="EMBL/GenBank/DDBJ databases">
        <authorList>
            <person name="Martin C."/>
        </authorList>
    </citation>
    <scope>NUCLEOTIDE SEQUENCE</scope>
</reference>
<dbReference type="EMBL" id="CAIIXF020000004">
    <property type="protein sequence ID" value="CAH1781645.1"/>
    <property type="molecule type" value="Genomic_DNA"/>
</dbReference>
<dbReference type="AlphaFoldDB" id="A0A8J1Y3I0"/>
<keyword evidence="2" id="KW-1185">Reference proteome</keyword>
<sequence>MRPIISNCWTLFAIAAFFFTIVCPESAANTDTGNDLTKSTKTKRDVADAARNNQELEYGLYKLLSDPVGEKGDPLISTLLNLIRDEIKNGNGGKFIDSMKRGSDPSFNPTGWKRKRSVDDFNHYVGLEIALQNIQNILDQYSNSDSMMERPIRAKPAFNPTGWRKRRDLRLPENYGLLSGLRRYLKPRPMTRGGDKPNVNPTGWNRDKDYFVSLWL</sequence>
<name>A0A8J1Y3I0_OWEFU</name>
<gene>
    <name evidence="1" type="ORF">OFUS_LOCUS8202</name>
</gene>